<dbReference type="Pfam" id="PF04427">
    <property type="entry name" value="Brix"/>
    <property type="match status" value="1"/>
</dbReference>
<evidence type="ECO:0000256" key="1">
    <source>
        <dbReference type="ARBA" id="ARBA00003439"/>
    </source>
</evidence>
<protein>
    <recommendedName>
        <fullName evidence="4">Ribosome biogenesis protein BRX1 homolog</fullName>
    </recommendedName>
</protein>
<evidence type="ECO:0000256" key="7">
    <source>
        <dbReference type="SAM" id="MobiDB-lite"/>
    </source>
</evidence>
<sequence>MKMVKKQKRKLEEVKESIESTPPAVRQSDEPLETKRKWVNKQRVLIFAARGINHRDRHLMEDLKKLMPHHKPESKMERSKTLSVINEMCEIKNCNKAVMFEGRKKRDLYVWFSNVPNGPSVKFLVENIYTMEELKLTGNCLRGSRPLLSFDKVFNEKPHYAVLKELFTQIFGVPKHHPKSQPFFDHVYTFTVLDNRIWFRNFQILSEEGALTEVGPRFVLNPVKIFSSSFGGVALWENPNYVSPAKYRYQINLKAKNKYVNRIQQKVHAEATRPTDSYKLKPLDDIFQGDLLEKAEELEKREFEAIEDEPEMKKRKISETNLVKKTKKFKKNRKEKVNIKDGVVKKGIKKNLNSSKKTKLLKVKVNGLGKKSKKSFD</sequence>
<evidence type="ECO:0000256" key="5">
    <source>
        <dbReference type="ARBA" id="ARBA00022517"/>
    </source>
</evidence>
<dbReference type="InterPro" id="IPR026532">
    <property type="entry name" value="BRX1"/>
</dbReference>
<dbReference type="GO" id="GO:0005730">
    <property type="term" value="C:nucleolus"/>
    <property type="evidence" value="ECO:0007669"/>
    <property type="project" value="UniProtKB-SubCell"/>
</dbReference>
<dbReference type="InterPro" id="IPR007109">
    <property type="entry name" value="Brix"/>
</dbReference>
<dbReference type="SUPFAM" id="SSF52954">
    <property type="entry name" value="Class II aaRS ABD-related"/>
    <property type="match status" value="1"/>
</dbReference>
<dbReference type="Proteomes" id="UP001153636">
    <property type="component" value="Chromosome 13"/>
</dbReference>
<dbReference type="PANTHER" id="PTHR13634">
    <property type="entry name" value="RIBOSOME BIOGENESIS PROTEIN BRIX"/>
    <property type="match status" value="1"/>
</dbReference>
<name>A0A9P0CGE4_9CUCU</name>
<comment type="function">
    <text evidence="1">Required for biogenesis of the 60S ribosomal subunit.</text>
</comment>
<proteinExistence type="inferred from homology"/>
<evidence type="ECO:0000256" key="3">
    <source>
        <dbReference type="ARBA" id="ARBA00006369"/>
    </source>
</evidence>
<evidence type="ECO:0000313" key="10">
    <source>
        <dbReference type="Proteomes" id="UP001153636"/>
    </source>
</evidence>
<dbReference type="SMART" id="SM00879">
    <property type="entry name" value="Brix"/>
    <property type="match status" value="1"/>
</dbReference>
<dbReference type="GO" id="GO:0006364">
    <property type="term" value="P:rRNA processing"/>
    <property type="evidence" value="ECO:0007669"/>
    <property type="project" value="InterPro"/>
</dbReference>
<dbReference type="GO" id="GO:0000027">
    <property type="term" value="P:ribosomal large subunit assembly"/>
    <property type="evidence" value="ECO:0007669"/>
    <property type="project" value="TreeGrafter"/>
</dbReference>
<keyword evidence="6" id="KW-0539">Nucleus</keyword>
<accession>A0A9P0CGE4</accession>
<evidence type="ECO:0000259" key="8">
    <source>
        <dbReference type="PROSITE" id="PS50833"/>
    </source>
</evidence>
<comment type="similarity">
    <text evidence="3">Belongs to the BRX1 family.</text>
</comment>
<comment type="subcellular location">
    <subcellularLocation>
        <location evidence="2">Nucleus</location>
        <location evidence="2">Nucleolus</location>
    </subcellularLocation>
</comment>
<keyword evidence="10" id="KW-1185">Reference proteome</keyword>
<dbReference type="PANTHER" id="PTHR13634:SF0">
    <property type="entry name" value="RIBOSOME BIOGENESIS PROTEIN BRX1 HOMOLOG"/>
    <property type="match status" value="1"/>
</dbReference>
<dbReference type="EMBL" id="OV651825">
    <property type="protein sequence ID" value="CAH1103017.1"/>
    <property type="molecule type" value="Genomic_DNA"/>
</dbReference>
<evidence type="ECO:0000256" key="6">
    <source>
        <dbReference type="ARBA" id="ARBA00023242"/>
    </source>
</evidence>
<reference evidence="9" key="1">
    <citation type="submission" date="2022-01" db="EMBL/GenBank/DDBJ databases">
        <authorList>
            <person name="King R."/>
        </authorList>
    </citation>
    <scope>NUCLEOTIDE SEQUENCE</scope>
</reference>
<keyword evidence="5" id="KW-0690">Ribosome biogenesis</keyword>
<evidence type="ECO:0000313" key="9">
    <source>
        <dbReference type="EMBL" id="CAH1103017.1"/>
    </source>
</evidence>
<organism evidence="9 10">
    <name type="scientific">Psylliodes chrysocephalus</name>
    <dbReference type="NCBI Taxonomy" id="3402493"/>
    <lineage>
        <taxon>Eukaryota</taxon>
        <taxon>Metazoa</taxon>
        <taxon>Ecdysozoa</taxon>
        <taxon>Arthropoda</taxon>
        <taxon>Hexapoda</taxon>
        <taxon>Insecta</taxon>
        <taxon>Pterygota</taxon>
        <taxon>Neoptera</taxon>
        <taxon>Endopterygota</taxon>
        <taxon>Coleoptera</taxon>
        <taxon>Polyphaga</taxon>
        <taxon>Cucujiformia</taxon>
        <taxon>Chrysomeloidea</taxon>
        <taxon>Chrysomelidae</taxon>
        <taxon>Galerucinae</taxon>
        <taxon>Alticini</taxon>
        <taxon>Psylliodes</taxon>
    </lineage>
</organism>
<feature type="domain" description="Brix" evidence="8">
    <location>
        <begin position="42"/>
        <end position="231"/>
    </location>
</feature>
<dbReference type="GO" id="GO:0019843">
    <property type="term" value="F:rRNA binding"/>
    <property type="evidence" value="ECO:0007669"/>
    <property type="project" value="InterPro"/>
</dbReference>
<dbReference type="OrthoDB" id="1638493at2759"/>
<dbReference type="PROSITE" id="PS50833">
    <property type="entry name" value="BRIX"/>
    <property type="match status" value="1"/>
</dbReference>
<gene>
    <name evidence="9" type="ORF">PSYICH_LOCUS3896</name>
</gene>
<evidence type="ECO:0000256" key="4">
    <source>
        <dbReference type="ARBA" id="ARBA00020522"/>
    </source>
</evidence>
<dbReference type="AlphaFoldDB" id="A0A9P0CGE4"/>
<evidence type="ECO:0000256" key="2">
    <source>
        <dbReference type="ARBA" id="ARBA00004604"/>
    </source>
</evidence>
<feature type="region of interest" description="Disordered" evidence="7">
    <location>
        <begin position="1"/>
        <end position="31"/>
    </location>
</feature>